<dbReference type="Gene3D" id="3.40.630.30">
    <property type="match status" value="1"/>
</dbReference>
<dbReference type="OrthoDB" id="3533156at2"/>
<keyword evidence="3" id="KW-1185">Reference proteome</keyword>
<dbReference type="STRING" id="218140.BPSY_0158"/>
<evidence type="ECO:0000313" key="3">
    <source>
        <dbReference type="Proteomes" id="UP000029050"/>
    </source>
</evidence>
<accession>A0A087CLY0</accession>
<dbReference type="SUPFAM" id="SSF55729">
    <property type="entry name" value="Acyl-CoA N-acyltransferases (Nat)"/>
    <property type="match status" value="1"/>
</dbReference>
<dbReference type="EMBL" id="JGZI01000002">
    <property type="protein sequence ID" value="KFI84280.1"/>
    <property type="molecule type" value="Genomic_DNA"/>
</dbReference>
<dbReference type="PROSITE" id="PS51186">
    <property type="entry name" value="GNAT"/>
    <property type="match status" value="1"/>
</dbReference>
<dbReference type="InterPro" id="IPR000182">
    <property type="entry name" value="GNAT_dom"/>
</dbReference>
<feature type="domain" description="N-acetyltransferase" evidence="1">
    <location>
        <begin position="9"/>
        <end position="168"/>
    </location>
</feature>
<comment type="caution">
    <text evidence="2">The sequence shown here is derived from an EMBL/GenBank/DDBJ whole genome shotgun (WGS) entry which is preliminary data.</text>
</comment>
<dbReference type="Pfam" id="PF13302">
    <property type="entry name" value="Acetyltransf_3"/>
    <property type="match status" value="1"/>
</dbReference>
<name>A0A087CLY0_9BIFI</name>
<reference evidence="2 3" key="1">
    <citation type="submission" date="2014-03" db="EMBL/GenBank/DDBJ databases">
        <title>Genomics of Bifidobacteria.</title>
        <authorList>
            <person name="Ventura M."/>
            <person name="Milani C."/>
            <person name="Lugli G.A."/>
        </authorList>
    </citation>
    <scope>NUCLEOTIDE SEQUENCE [LARGE SCALE GENOMIC DNA]</scope>
    <source>
        <strain evidence="2 3">LMG 21775</strain>
    </source>
</reference>
<keyword evidence="2" id="KW-0808">Transferase</keyword>
<proteinExistence type="predicted"/>
<gene>
    <name evidence="2" type="ORF">BPSY_0158</name>
</gene>
<dbReference type="eggNOG" id="COG1670">
    <property type="taxonomic scope" value="Bacteria"/>
</dbReference>
<sequence length="177" mass="20077">MGSNRTERLLLSRPTVDDLDVVHKLHADPRVWTHLPQGRHTSLEESRSMLKGWITDWDHEGIGYWIIRDLNEAFVGVGGIRMRHGCWNIYYRLAPEQWHHGYATEIARKALSTAHSLHPNMPVIINVLERNTASVRVAAHLGLLLVARDEDGSAANAERCIYADRPVEQSLVDAFLS</sequence>
<dbReference type="GO" id="GO:0016747">
    <property type="term" value="F:acyltransferase activity, transferring groups other than amino-acyl groups"/>
    <property type="evidence" value="ECO:0007669"/>
    <property type="project" value="InterPro"/>
</dbReference>
<evidence type="ECO:0000313" key="2">
    <source>
        <dbReference type="EMBL" id="KFI84280.1"/>
    </source>
</evidence>
<dbReference type="GeneID" id="98299400"/>
<organism evidence="2 3">
    <name type="scientific">Bifidobacterium psychraerophilum</name>
    <dbReference type="NCBI Taxonomy" id="218140"/>
    <lineage>
        <taxon>Bacteria</taxon>
        <taxon>Bacillati</taxon>
        <taxon>Actinomycetota</taxon>
        <taxon>Actinomycetes</taxon>
        <taxon>Bifidobacteriales</taxon>
        <taxon>Bifidobacteriaceae</taxon>
        <taxon>Bifidobacterium</taxon>
    </lineage>
</organism>
<dbReference type="Proteomes" id="UP000029050">
    <property type="component" value="Unassembled WGS sequence"/>
</dbReference>
<dbReference type="InterPro" id="IPR016181">
    <property type="entry name" value="Acyl_CoA_acyltransferase"/>
</dbReference>
<dbReference type="PANTHER" id="PTHR43792:SF1">
    <property type="entry name" value="N-ACETYLTRANSFERASE DOMAIN-CONTAINING PROTEIN"/>
    <property type="match status" value="1"/>
</dbReference>
<dbReference type="PANTHER" id="PTHR43792">
    <property type="entry name" value="GNAT FAMILY, PUTATIVE (AFU_ORTHOLOGUE AFUA_3G00765)-RELATED-RELATED"/>
    <property type="match status" value="1"/>
</dbReference>
<dbReference type="RefSeq" id="WP_033495991.1">
    <property type="nucleotide sequence ID" value="NZ_JBDNLK010000007.1"/>
</dbReference>
<dbReference type="InterPro" id="IPR051531">
    <property type="entry name" value="N-acetyltransferase"/>
</dbReference>
<protein>
    <submittedName>
        <fullName evidence="2">N-acetyltransferase GCN5</fullName>
    </submittedName>
</protein>
<dbReference type="AlphaFoldDB" id="A0A087CLY0"/>
<evidence type="ECO:0000259" key="1">
    <source>
        <dbReference type="PROSITE" id="PS51186"/>
    </source>
</evidence>